<evidence type="ECO:0000313" key="2">
    <source>
        <dbReference type="EMBL" id="VVC27362.1"/>
    </source>
</evidence>
<dbReference type="GO" id="GO:0031083">
    <property type="term" value="C:BLOC-1 complex"/>
    <property type="evidence" value="ECO:0007669"/>
    <property type="project" value="TreeGrafter"/>
</dbReference>
<dbReference type="AlphaFoldDB" id="A0A5E4MBR6"/>
<evidence type="ECO:0000256" key="1">
    <source>
        <dbReference type="SAM" id="Coils"/>
    </source>
</evidence>
<dbReference type="Proteomes" id="UP000325440">
    <property type="component" value="Unassembled WGS sequence"/>
</dbReference>
<keyword evidence="1" id="KW-0175">Coiled coil</keyword>
<proteinExistence type="predicted"/>
<sequence>MKEESVQSNIAAQSYLVPQPLPVPLQPILPQLVEPPELQIHRHYPVLHTEMEVEPGLLIINAYINKLSPNLEKAQSEINEVVDKQKSLISDMLNENQELSNLLNESEVQNMFVSIKYCHGQLTELKKKLMCLHKKTVALERRANLLRVAKQKEALQREHLKESLLIREQELISKQN</sequence>
<protein>
    <submittedName>
        <fullName evidence="2">Snapin/Pallidin/Snn1</fullName>
    </submittedName>
</protein>
<gene>
    <name evidence="2" type="ORF">CINCED_3A009283</name>
</gene>
<organism evidence="2 3">
    <name type="scientific">Cinara cedri</name>
    <dbReference type="NCBI Taxonomy" id="506608"/>
    <lineage>
        <taxon>Eukaryota</taxon>
        <taxon>Metazoa</taxon>
        <taxon>Ecdysozoa</taxon>
        <taxon>Arthropoda</taxon>
        <taxon>Hexapoda</taxon>
        <taxon>Insecta</taxon>
        <taxon>Pterygota</taxon>
        <taxon>Neoptera</taxon>
        <taxon>Paraneoptera</taxon>
        <taxon>Hemiptera</taxon>
        <taxon>Sternorrhyncha</taxon>
        <taxon>Aphidomorpha</taxon>
        <taxon>Aphidoidea</taxon>
        <taxon>Aphididae</taxon>
        <taxon>Lachninae</taxon>
        <taxon>Cinara</taxon>
    </lineage>
</organism>
<name>A0A5E4MBR6_9HEMI</name>
<evidence type="ECO:0000313" key="3">
    <source>
        <dbReference type="Proteomes" id="UP000325440"/>
    </source>
</evidence>
<dbReference type="PANTHER" id="PTHR31328">
    <property type="entry name" value="BIOGENESIS OF LYSOSOME-RELATED ORGANELLES COMPLEX 1 SUBUNIT 6"/>
    <property type="match status" value="1"/>
</dbReference>
<dbReference type="PANTHER" id="PTHR31328:SF2">
    <property type="entry name" value="BIOGENESIS OF LYSOSOME-RELATED ORGANELLES COMPLEX 1 SUBUNIT 6"/>
    <property type="match status" value="1"/>
</dbReference>
<dbReference type="OrthoDB" id="19659at2759"/>
<dbReference type="Pfam" id="PF14712">
    <property type="entry name" value="Snapin_Pallidin"/>
    <property type="match status" value="1"/>
</dbReference>
<dbReference type="GO" id="GO:0030133">
    <property type="term" value="C:transport vesicle"/>
    <property type="evidence" value="ECO:0007669"/>
    <property type="project" value="TreeGrafter"/>
</dbReference>
<reference evidence="2 3" key="1">
    <citation type="submission" date="2019-08" db="EMBL/GenBank/DDBJ databases">
        <authorList>
            <person name="Alioto T."/>
            <person name="Alioto T."/>
            <person name="Gomez Garrido J."/>
        </authorList>
    </citation>
    <scope>NUCLEOTIDE SEQUENCE [LARGE SCALE GENOMIC DNA]</scope>
</reference>
<keyword evidence="3" id="KW-1185">Reference proteome</keyword>
<dbReference type="InterPro" id="IPR028119">
    <property type="entry name" value="Snapin/Pallidin/Snn1"/>
</dbReference>
<dbReference type="EMBL" id="CABPRJ010000096">
    <property type="protein sequence ID" value="VVC27362.1"/>
    <property type="molecule type" value="Genomic_DNA"/>
</dbReference>
<accession>A0A5E4MBR6</accession>
<feature type="coiled-coil region" evidence="1">
    <location>
        <begin position="71"/>
        <end position="109"/>
    </location>
</feature>